<comment type="caution">
    <text evidence="2">The sequence shown here is derived from an EMBL/GenBank/DDBJ whole genome shotgun (WGS) entry which is preliminary data.</text>
</comment>
<dbReference type="RefSeq" id="WP_339394130.1">
    <property type="nucleotide sequence ID" value="NZ_BAAAAF010000056.1"/>
</dbReference>
<name>A0ABN0SSX7_9MICO</name>
<accession>A0ABN0SSX7</accession>
<gene>
    <name evidence="2" type="ORF">NCCP602_34880</name>
</gene>
<feature type="region of interest" description="Disordered" evidence="1">
    <location>
        <begin position="27"/>
        <end position="70"/>
    </location>
</feature>
<dbReference type="Proteomes" id="UP001498238">
    <property type="component" value="Unassembled WGS sequence"/>
</dbReference>
<dbReference type="EMBL" id="BAAAAF010000056">
    <property type="protein sequence ID" value="GAA0037525.1"/>
    <property type="molecule type" value="Genomic_DNA"/>
</dbReference>
<protein>
    <submittedName>
        <fullName evidence="2">Uncharacterized protein</fullName>
    </submittedName>
</protein>
<evidence type="ECO:0000256" key="1">
    <source>
        <dbReference type="SAM" id="MobiDB-lite"/>
    </source>
</evidence>
<proteinExistence type="predicted"/>
<sequence>MARVACEVNQRAKELFDEMVRDAVAKQQERDCAEEQAGNGSDRHTSTNYAKQLWHDVKRALNTRPRKKRS</sequence>
<evidence type="ECO:0000313" key="3">
    <source>
        <dbReference type="Proteomes" id="UP001498238"/>
    </source>
</evidence>
<evidence type="ECO:0000313" key="2">
    <source>
        <dbReference type="EMBL" id="GAA0037525.1"/>
    </source>
</evidence>
<organism evidence="2 3">
    <name type="scientific">Brevibacterium metallidurans</name>
    <dbReference type="NCBI Taxonomy" id="1482676"/>
    <lineage>
        <taxon>Bacteria</taxon>
        <taxon>Bacillati</taxon>
        <taxon>Actinomycetota</taxon>
        <taxon>Actinomycetes</taxon>
        <taxon>Micrococcales</taxon>
        <taxon>Brevibacteriaceae</taxon>
        <taxon>Brevibacterium</taxon>
    </lineage>
</organism>
<reference evidence="2 3" key="1">
    <citation type="submission" date="2024-01" db="EMBL/GenBank/DDBJ databases">
        <title>Characterization of antibiotic resistant novel bacterial strains and their environmental applications.</title>
        <authorList>
            <person name="Manzoor S."/>
            <person name="Abbas S."/>
            <person name="Arshad M."/>
            <person name="Ahmed I."/>
        </authorList>
    </citation>
    <scope>NUCLEOTIDE SEQUENCE [LARGE SCALE GENOMIC DNA]</scope>
    <source>
        <strain evidence="2 3">NCCP-602</strain>
    </source>
</reference>
<keyword evidence="3" id="KW-1185">Reference proteome</keyword>